<organism evidence="1 2">
    <name type="scientific">Ramazzottius varieornatus</name>
    <name type="common">Water bear</name>
    <name type="synonym">Tardigrade</name>
    <dbReference type="NCBI Taxonomy" id="947166"/>
    <lineage>
        <taxon>Eukaryota</taxon>
        <taxon>Metazoa</taxon>
        <taxon>Ecdysozoa</taxon>
        <taxon>Tardigrada</taxon>
        <taxon>Eutardigrada</taxon>
        <taxon>Parachela</taxon>
        <taxon>Hypsibioidea</taxon>
        <taxon>Ramazzottiidae</taxon>
        <taxon>Ramazzottius</taxon>
    </lineage>
</organism>
<reference evidence="1 2" key="1">
    <citation type="journal article" date="2016" name="Nat. Commun.">
        <title>Extremotolerant tardigrade genome and improved radiotolerance of human cultured cells by tardigrade-unique protein.</title>
        <authorList>
            <person name="Hashimoto T."/>
            <person name="Horikawa D.D."/>
            <person name="Saito Y."/>
            <person name="Kuwahara H."/>
            <person name="Kozuka-Hata H."/>
            <person name="Shin-I T."/>
            <person name="Minakuchi Y."/>
            <person name="Ohishi K."/>
            <person name="Motoyama A."/>
            <person name="Aizu T."/>
            <person name="Enomoto A."/>
            <person name="Kondo K."/>
            <person name="Tanaka S."/>
            <person name="Hara Y."/>
            <person name="Koshikawa S."/>
            <person name="Sagara H."/>
            <person name="Miura T."/>
            <person name="Yokobori S."/>
            <person name="Miyagawa K."/>
            <person name="Suzuki Y."/>
            <person name="Kubo T."/>
            <person name="Oyama M."/>
            <person name="Kohara Y."/>
            <person name="Fujiyama A."/>
            <person name="Arakawa K."/>
            <person name="Katayama T."/>
            <person name="Toyoda A."/>
            <person name="Kunieda T."/>
        </authorList>
    </citation>
    <scope>NUCLEOTIDE SEQUENCE [LARGE SCALE GENOMIC DNA]</scope>
    <source>
        <strain evidence="1 2">YOKOZUNA-1</strain>
    </source>
</reference>
<dbReference type="Proteomes" id="UP000186922">
    <property type="component" value="Unassembled WGS sequence"/>
</dbReference>
<keyword evidence="2" id="KW-1185">Reference proteome</keyword>
<protein>
    <submittedName>
        <fullName evidence="1">Uncharacterized protein</fullName>
    </submittedName>
</protein>
<proteinExistence type="predicted"/>
<accession>A0A1D1UI76</accession>
<dbReference type="OrthoDB" id="5314041at2759"/>
<sequence length="158" mass="17360">MEMTEVSPKDNTAYRPDYVDYSSDVSIKNLGWLTCPVSVSEEDEELPAISVFADPEATEELELVVHSNGEGQAQVAGQRFVSLKSQGSDRPSVASFTDIRIKRAGMYVFEVRAVRNTEISLVADHATTIEPRISTHSNTTDVTLPEELGLGKIQTWGV</sequence>
<comment type="caution">
    <text evidence="1">The sequence shown here is derived from an EMBL/GenBank/DDBJ whole genome shotgun (WGS) entry which is preliminary data.</text>
</comment>
<gene>
    <name evidence="1" type="primary">RvY_01983-1</name>
    <name evidence="1" type="synonym">RvY_01983.1</name>
    <name evidence="1" type="ORF">RvY_01983</name>
</gene>
<dbReference type="EMBL" id="BDGG01000001">
    <property type="protein sequence ID" value="GAU89434.1"/>
    <property type="molecule type" value="Genomic_DNA"/>
</dbReference>
<evidence type="ECO:0000313" key="2">
    <source>
        <dbReference type="Proteomes" id="UP000186922"/>
    </source>
</evidence>
<name>A0A1D1UI76_RAMVA</name>
<evidence type="ECO:0000313" key="1">
    <source>
        <dbReference type="EMBL" id="GAU89434.1"/>
    </source>
</evidence>
<dbReference type="AlphaFoldDB" id="A0A1D1UI76"/>